<feature type="active site" description="Proton acceptor" evidence="2">
    <location>
        <position position="137"/>
    </location>
</feature>
<dbReference type="Gene3D" id="2.160.10.10">
    <property type="entry name" value="Hexapeptide repeat proteins"/>
    <property type="match status" value="1"/>
</dbReference>
<comment type="similarity">
    <text evidence="1">Belongs to the transferase hexapeptide repeat family.</text>
</comment>
<proteinExistence type="inferred from homology"/>
<feature type="binding site" evidence="3">
    <location>
        <position position="67"/>
    </location>
    <ligand>
        <name>substrate</name>
    </ligand>
</feature>
<dbReference type="InterPro" id="IPR011004">
    <property type="entry name" value="Trimer_LpxA-like_sf"/>
</dbReference>
<reference evidence="5 6" key="1">
    <citation type="submission" date="2019-12" db="EMBL/GenBank/DDBJ databases">
        <title>Genomic-based taxomic classification of the family Erythrobacteraceae.</title>
        <authorList>
            <person name="Xu L."/>
        </authorList>
    </citation>
    <scope>NUCLEOTIDE SEQUENCE [LARGE SCALE GENOMIC DNA]</scope>
    <source>
        <strain evidence="5 6">LMG 29519</strain>
    </source>
</reference>
<organism evidence="5 6">
    <name type="scientific">Alteriqipengyuania halimionae</name>
    <dbReference type="NCBI Taxonomy" id="1926630"/>
    <lineage>
        <taxon>Bacteria</taxon>
        <taxon>Pseudomonadati</taxon>
        <taxon>Pseudomonadota</taxon>
        <taxon>Alphaproteobacteria</taxon>
        <taxon>Sphingomonadales</taxon>
        <taxon>Erythrobacteraceae</taxon>
        <taxon>Alteriqipengyuania</taxon>
    </lineage>
</organism>
<dbReference type="AlphaFoldDB" id="A0A6I4U9J0"/>
<evidence type="ECO:0000256" key="1">
    <source>
        <dbReference type="ARBA" id="ARBA00007274"/>
    </source>
</evidence>
<sequence length="213" mass="22147">MTKPTIYIFGTSGFAREVADIAHANDHAVAFLTNDPAQAEDLSDFGEVLPESEVDSLSDALFAIGIGDNGVRRKIAERYAGTLQFPALIHPSASFGVGQRERVEAMPGVIVCAGVRFTNRIAVGAFSIFNLNATVGHDVIVGDYCNIAPGANLSGYVHLHPGVWVGTGAAVNQGQPGAHLEIGANTMIGSGSVVVKSCDPDSIYVGIPAKARG</sequence>
<evidence type="ECO:0000256" key="2">
    <source>
        <dbReference type="PIRSR" id="PIRSR620019-1"/>
    </source>
</evidence>
<evidence type="ECO:0000256" key="3">
    <source>
        <dbReference type="PIRSR" id="PIRSR620019-2"/>
    </source>
</evidence>
<dbReference type="PANTHER" id="PTHR43300">
    <property type="entry name" value="ACETYLTRANSFERASE"/>
    <property type="match status" value="1"/>
</dbReference>
<dbReference type="InterPro" id="IPR041561">
    <property type="entry name" value="PglD_N"/>
</dbReference>
<dbReference type="InterPro" id="IPR020019">
    <property type="entry name" value="AcTrfase_PglD-like"/>
</dbReference>
<dbReference type="PANTHER" id="PTHR43300:SF7">
    <property type="entry name" value="UDP-N-ACETYLBACILLOSAMINE N-ACETYLTRANSFERASE"/>
    <property type="match status" value="1"/>
</dbReference>
<evidence type="ECO:0000259" key="4">
    <source>
        <dbReference type="Pfam" id="PF17836"/>
    </source>
</evidence>
<dbReference type="CDD" id="cd03360">
    <property type="entry name" value="LbH_AT_putative"/>
    <property type="match status" value="1"/>
</dbReference>
<evidence type="ECO:0000313" key="5">
    <source>
        <dbReference type="EMBL" id="MXP10917.1"/>
    </source>
</evidence>
<comment type="caution">
    <text evidence="5">The sequence shown here is derived from an EMBL/GenBank/DDBJ whole genome shotgun (WGS) entry which is preliminary data.</text>
</comment>
<gene>
    <name evidence="5" type="ORF">GRI68_12075</name>
</gene>
<evidence type="ECO:0000313" key="6">
    <source>
        <dbReference type="Proteomes" id="UP000429229"/>
    </source>
</evidence>
<feature type="site" description="Increases basicity of active site His" evidence="2">
    <location>
        <position position="138"/>
    </location>
</feature>
<keyword evidence="6" id="KW-1185">Reference proteome</keyword>
<protein>
    <recommendedName>
        <fullName evidence="4">PglD N-terminal domain-containing protein</fullName>
    </recommendedName>
</protein>
<dbReference type="Gene3D" id="3.40.50.20">
    <property type="match status" value="1"/>
</dbReference>
<dbReference type="Proteomes" id="UP000429229">
    <property type="component" value="Unassembled WGS sequence"/>
</dbReference>
<dbReference type="SUPFAM" id="SSF51161">
    <property type="entry name" value="Trimeric LpxA-like enzymes"/>
    <property type="match status" value="1"/>
</dbReference>
<dbReference type="EMBL" id="WTYR01000001">
    <property type="protein sequence ID" value="MXP10917.1"/>
    <property type="molecule type" value="Genomic_DNA"/>
</dbReference>
<feature type="domain" description="PglD N-terminal" evidence="4">
    <location>
        <begin position="6"/>
        <end position="78"/>
    </location>
</feature>
<accession>A0A6I4U9J0</accession>
<name>A0A6I4U9J0_9SPHN</name>
<dbReference type="InterPro" id="IPR050179">
    <property type="entry name" value="Trans_hexapeptide_repeat"/>
</dbReference>
<dbReference type="RefSeq" id="WP_160617474.1">
    <property type="nucleotide sequence ID" value="NZ_WTYR01000001.1"/>
</dbReference>
<dbReference type="OrthoDB" id="9815592at2"/>
<dbReference type="Pfam" id="PF17836">
    <property type="entry name" value="PglD_N"/>
    <property type="match status" value="1"/>
</dbReference>